<organism evidence="3 4">
    <name type="scientific">Leishmania braziliensis</name>
    <dbReference type="NCBI Taxonomy" id="5660"/>
    <lineage>
        <taxon>Eukaryota</taxon>
        <taxon>Discoba</taxon>
        <taxon>Euglenozoa</taxon>
        <taxon>Kinetoplastea</taxon>
        <taxon>Metakinetoplastina</taxon>
        <taxon>Trypanosomatida</taxon>
        <taxon>Trypanosomatidae</taxon>
        <taxon>Leishmaniinae</taxon>
        <taxon>Leishmania</taxon>
        <taxon>Leishmania braziliensis species complex</taxon>
    </lineage>
</organism>
<feature type="transmembrane region" description="Helical" evidence="2">
    <location>
        <begin position="1136"/>
        <end position="1161"/>
    </location>
</feature>
<feature type="transmembrane region" description="Helical" evidence="2">
    <location>
        <begin position="99"/>
        <end position="117"/>
    </location>
</feature>
<feature type="compositionally biased region" description="Polar residues" evidence="1">
    <location>
        <begin position="886"/>
        <end position="896"/>
    </location>
</feature>
<feature type="transmembrane region" description="Helical" evidence="2">
    <location>
        <begin position="1399"/>
        <end position="1417"/>
    </location>
</feature>
<dbReference type="VEuPathDB" id="TriTrypDB:LbrM.03.0460"/>
<evidence type="ECO:0000256" key="1">
    <source>
        <dbReference type="SAM" id="MobiDB-lite"/>
    </source>
</evidence>
<feature type="compositionally biased region" description="Low complexity" evidence="1">
    <location>
        <begin position="362"/>
        <end position="377"/>
    </location>
</feature>
<feature type="compositionally biased region" description="Low complexity" evidence="1">
    <location>
        <begin position="952"/>
        <end position="983"/>
    </location>
</feature>
<keyword evidence="2" id="KW-0472">Membrane</keyword>
<evidence type="ECO:0008006" key="5">
    <source>
        <dbReference type="Google" id="ProtNLM"/>
    </source>
</evidence>
<keyword evidence="2" id="KW-0812">Transmembrane</keyword>
<dbReference type="PANTHER" id="PTHR21597">
    <property type="entry name" value="THO2 PROTEIN"/>
    <property type="match status" value="1"/>
</dbReference>
<dbReference type="PANTHER" id="PTHR21597:SF0">
    <property type="entry name" value="THO COMPLEX SUBUNIT 2"/>
    <property type="match status" value="1"/>
</dbReference>
<gene>
    <name evidence="3" type="ORF">LBRM_03_0460</name>
</gene>
<feature type="region of interest" description="Disordered" evidence="1">
    <location>
        <begin position="362"/>
        <end position="393"/>
    </location>
</feature>
<feature type="compositionally biased region" description="Basic residues" evidence="1">
    <location>
        <begin position="851"/>
        <end position="861"/>
    </location>
</feature>
<accession>A4H3L7</accession>
<protein>
    <recommendedName>
        <fullName evidence="5">Transmembrane protein</fullName>
    </recommendedName>
</protein>
<evidence type="ECO:0000256" key="2">
    <source>
        <dbReference type="SAM" id="Phobius"/>
    </source>
</evidence>
<name>A4H3L7_LEIBR</name>
<evidence type="ECO:0000313" key="4">
    <source>
        <dbReference type="Proteomes" id="UP000007258"/>
    </source>
</evidence>
<feature type="compositionally biased region" description="Polar residues" evidence="1">
    <location>
        <begin position="829"/>
        <end position="841"/>
    </location>
</feature>
<keyword evidence="2" id="KW-1133">Transmembrane helix</keyword>
<feature type="compositionally biased region" description="Basic and acidic residues" evidence="1">
    <location>
        <begin position="1061"/>
        <end position="1076"/>
    </location>
</feature>
<dbReference type="GO" id="GO:0003729">
    <property type="term" value="F:mRNA binding"/>
    <property type="evidence" value="ECO:0007669"/>
    <property type="project" value="TreeGrafter"/>
</dbReference>
<dbReference type="GO" id="GO:0006397">
    <property type="term" value="P:mRNA processing"/>
    <property type="evidence" value="ECO:0007669"/>
    <property type="project" value="InterPro"/>
</dbReference>
<feature type="compositionally biased region" description="Low complexity" evidence="1">
    <location>
        <begin position="1342"/>
        <end position="1369"/>
    </location>
</feature>
<keyword evidence="4" id="KW-1185">Reference proteome</keyword>
<dbReference type="InterPro" id="IPR040007">
    <property type="entry name" value="Tho2"/>
</dbReference>
<dbReference type="GO" id="GO:0000445">
    <property type="term" value="C:THO complex part of transcription export complex"/>
    <property type="evidence" value="ECO:0007669"/>
    <property type="project" value="TreeGrafter"/>
</dbReference>
<dbReference type="Proteomes" id="UP000007258">
    <property type="component" value="Chromosome 3"/>
</dbReference>
<dbReference type="GeneID" id="5412568"/>
<feature type="region of interest" description="Disordered" evidence="1">
    <location>
        <begin position="1300"/>
        <end position="1370"/>
    </location>
</feature>
<reference evidence="3 4" key="1">
    <citation type="journal article" date="2007" name="Nat. Genet.">
        <title>Comparative genomic analysis of three Leishmania species that cause diverse human disease.</title>
        <authorList>
            <person name="Peacock C.S."/>
            <person name="Seeger K."/>
            <person name="Harris D."/>
            <person name="Murphy L."/>
            <person name="Ruiz J.C."/>
            <person name="Quail M.A."/>
            <person name="Peters N."/>
            <person name="Adlem E."/>
            <person name="Tivey A."/>
            <person name="Aslett M."/>
            <person name="Kerhornou A."/>
            <person name="Ivens A."/>
            <person name="Fraser A."/>
            <person name="Rajandream M.A."/>
            <person name="Carver T."/>
            <person name="Norbertczak H."/>
            <person name="Chillingworth T."/>
            <person name="Hance Z."/>
            <person name="Jagels K."/>
            <person name="Moule S."/>
            <person name="Ormond D."/>
            <person name="Rutter S."/>
            <person name="Squares R."/>
            <person name="Whitehead S."/>
            <person name="Rabbinowitsch E."/>
            <person name="Arrowsmith C."/>
            <person name="White B."/>
            <person name="Thurston S."/>
            <person name="Bringaud F."/>
            <person name="Baldauf S.L."/>
            <person name="Faulconbridge A."/>
            <person name="Jeffares D."/>
            <person name="Depledge D.P."/>
            <person name="Oyola S.O."/>
            <person name="Hilley J.D."/>
            <person name="Brito L.O."/>
            <person name="Tosi L.R."/>
            <person name="Barrell B."/>
            <person name="Cruz A.K."/>
            <person name="Mottram J.C."/>
            <person name="Smith D.F."/>
            <person name="Berriman M."/>
        </authorList>
    </citation>
    <scope>NUCLEOTIDE SEQUENCE [LARGE SCALE GENOMIC DNA]</scope>
    <source>
        <strain evidence="3 4">MHOM/BR/75/M2904</strain>
    </source>
</reference>
<feature type="compositionally biased region" description="Basic and acidic residues" evidence="1">
    <location>
        <begin position="1304"/>
        <end position="1313"/>
    </location>
</feature>
<feature type="transmembrane region" description="Helical" evidence="2">
    <location>
        <begin position="1212"/>
        <end position="1231"/>
    </location>
</feature>
<feature type="compositionally biased region" description="Basic and acidic residues" evidence="1">
    <location>
        <begin position="449"/>
        <end position="463"/>
    </location>
</feature>
<feature type="compositionally biased region" description="Low complexity" evidence="1">
    <location>
        <begin position="898"/>
        <end position="909"/>
    </location>
</feature>
<dbReference type="KEGG" id="lbz:LBRM_03_0460"/>
<proteinExistence type="predicted"/>
<reference evidence="3 4" key="2">
    <citation type="journal article" date="2011" name="Genome Res.">
        <title>Chromosome and gene copy number variation allow major structural change between species and strains of Leishmania.</title>
        <authorList>
            <person name="Rogers M.B."/>
            <person name="Hilley J.D."/>
            <person name="Dickens N.J."/>
            <person name="Wilkes J."/>
            <person name="Bates P.A."/>
            <person name="Depledge D.P."/>
            <person name="Harris D."/>
            <person name="Her Y."/>
            <person name="Herzyk P."/>
            <person name="Imamura H."/>
            <person name="Otto T.D."/>
            <person name="Sanders M."/>
            <person name="Seeger K."/>
            <person name="Dujardin J.C."/>
            <person name="Berriman M."/>
            <person name="Smith D.F."/>
            <person name="Hertz-Fowler C."/>
            <person name="Mottram J.C."/>
        </authorList>
    </citation>
    <scope>NUCLEOTIDE SEQUENCE [LARGE SCALE GENOMIC DNA]</scope>
    <source>
        <strain evidence="3 4">MHOM/BR/75/M2904</strain>
    </source>
</reference>
<feature type="compositionally biased region" description="Basic residues" evidence="1">
    <location>
        <begin position="1051"/>
        <end position="1060"/>
    </location>
</feature>
<feature type="region of interest" description="Disordered" evidence="1">
    <location>
        <begin position="713"/>
        <end position="1090"/>
    </location>
</feature>
<feature type="compositionally biased region" description="Low complexity" evidence="1">
    <location>
        <begin position="1080"/>
        <end position="1090"/>
    </location>
</feature>
<dbReference type="EMBL" id="FR798977">
    <property type="protein sequence ID" value="CAM36782.2"/>
    <property type="molecule type" value="Genomic_DNA"/>
</dbReference>
<feature type="compositionally biased region" description="Basic and acidic residues" evidence="1">
    <location>
        <begin position="750"/>
        <end position="761"/>
    </location>
</feature>
<feature type="region of interest" description="Disordered" evidence="1">
    <location>
        <begin position="250"/>
        <end position="269"/>
    </location>
</feature>
<feature type="compositionally biased region" description="Low complexity" evidence="1">
    <location>
        <begin position="812"/>
        <end position="828"/>
    </location>
</feature>
<feature type="transmembrane region" description="Helical" evidence="2">
    <location>
        <begin position="684"/>
        <end position="705"/>
    </location>
</feature>
<dbReference type="RefSeq" id="XP_001561636.2">
    <property type="nucleotide sequence ID" value="XM_001561586.2"/>
</dbReference>
<dbReference type="GO" id="GO:0006406">
    <property type="term" value="P:mRNA export from nucleus"/>
    <property type="evidence" value="ECO:0007669"/>
    <property type="project" value="InterPro"/>
</dbReference>
<sequence>MKERTMATTAAEATPTTCSTVLHPSWTVPVEPSKRRSDSYLMDKAIAASLSKGAARPVSYPVCAARAEHHSTHLRADGVCRGGSCSARWTHRRRRTQRLTKRATVWVLYLLLPLLLYNSTPPASPRLTPVRAATPAVITTFYAPFISVRAVQYNLTLAFQTSDYVDNNCVVGWMTTPSSPTPLQTRSTDARGSLAKEGAMAPTASTASVAIINVSACPYYPMWSLLAAEPPSFEETSKVFRGKVDTDAASHARVGGGKENLTSPRERRDRAAATVTVPSAERATYAVPDDLANVLWGPRNALAYYYEVLNTDAFFFMLQGCTIRISIDTDVPPAYPYNAFQRYADTYTLSVSATGGDGALNGHSGVRGSLSSSSSASTRNNGTEGDGDGDEVGPDVTLPTVFFFWNQPRLHCTYNAPALMSMMVDLSNQQQQQEDPMQSPPGNRRPRLRAREKSRPTFRKDDAVLAEASTQLTDGEAAEDPLTASSTGPVYPSCAANMPSPKNILPSSDLDELLTMNYMQLSSTVVVKVFSFDVWYQFTGTPLPATLAKGRIMTTTAPASATYSAVFSSDPRARSGGGSAGVPTDASIAGQPFNLLADPEKVCAAPALYTISLNSLLARASSWGLGSVTDSLPPSVTVTHDYPAARVIAVVAQCSGVPLSFSVAVNFVNPGSYPGSGQHYATSIIYFFFLVCYALLLVVFLIMIVPCSKRRRQRRGSGASGGVKSTSDGPGQATAANEKKQSRAESGQRSADKARSGDTRGRLSRSVVARTGSPDGHRQDDNGDEELQAMSDSKGQAKRRATAAALVDKGKAPLSPSLSLSSTSGTAAQTRTSTQRNTTGDPVNGAESKPLHGKTGKRGGHQLRGGALQQHHGQLVAEKHNGGNEADNSGPGSSPLHSMDSNTSRMSSSDSDDAQDINFGSSEAQREAEARGGASRRGHVQSSRRSRHVTPSSSTLSSSTLSSSTLSSSTSNDSDCTSNTSDSTSEDDDCCAARRRCRRRKQRSVGREKEKQQRERTRQCRHGLSYSSMDASDAEWNTPAGDAYDDGLRRGAQRRHRGRRREREPRARRREGDKHRQCISSARSKAQGAASAAVSPRRWCARAAQMADVVRRHVMEPLWVWWAESHMLVMYAPIQWLVLVLIVLKCLLSALSAVKFVILAGVELGVPSLSHRLPLVCTILGVATDSLLIPTEMLVAMGWGLAFTTPPPTSHVALVCIATIALFITAVLSATCERDGLSMALTVNKHARLINDNQCNAIAYTRAAFELACRIYNVLRMFFLSLWLSKTVVPADAAAMQRQRKLREKQLQREQRKGRQGRGMAETGDSIGGEASGRSSLHHRPSSTSSGRRSGPSNVATTGTTTLLSTPITLRPPPRLDYPGVSLSAMEVYLRYRGMRVPFLMLLVWTILLLVFAFTFYEPEDYYMLIAFRELQTVYLLGFILLFFRTSAPFYC</sequence>
<feature type="compositionally biased region" description="Basic and acidic residues" evidence="1">
    <location>
        <begin position="1005"/>
        <end position="1018"/>
    </location>
</feature>
<feature type="compositionally biased region" description="Basic residues" evidence="1">
    <location>
        <begin position="993"/>
        <end position="1004"/>
    </location>
</feature>
<feature type="compositionally biased region" description="Basic residues" evidence="1">
    <location>
        <begin position="934"/>
        <end position="948"/>
    </location>
</feature>
<feature type="region of interest" description="Disordered" evidence="1">
    <location>
        <begin position="427"/>
        <end position="464"/>
    </location>
</feature>
<dbReference type="InParanoid" id="A4H3L7"/>
<feature type="transmembrane region" description="Helical" evidence="2">
    <location>
        <begin position="1423"/>
        <end position="1444"/>
    </location>
</feature>
<evidence type="ECO:0000313" key="3">
    <source>
        <dbReference type="EMBL" id="CAM36782.2"/>
    </source>
</evidence>